<evidence type="ECO:0000256" key="14">
    <source>
        <dbReference type="HAMAP-Rule" id="MF_00244"/>
    </source>
</evidence>
<dbReference type="InterPro" id="IPR005249">
    <property type="entry name" value="YqeK"/>
</dbReference>
<dbReference type="GO" id="GO:0004515">
    <property type="term" value="F:nicotinate-nucleotide adenylyltransferase activity"/>
    <property type="evidence" value="ECO:0007669"/>
    <property type="project" value="UniProtKB-UniRule"/>
</dbReference>
<dbReference type="Pfam" id="PF01966">
    <property type="entry name" value="HD"/>
    <property type="match status" value="1"/>
</dbReference>
<dbReference type="GO" id="GO:0009435">
    <property type="term" value="P:NAD+ biosynthetic process"/>
    <property type="evidence" value="ECO:0007669"/>
    <property type="project" value="UniProtKB-UniRule"/>
</dbReference>
<dbReference type="Gene3D" id="3.40.50.620">
    <property type="entry name" value="HUPs"/>
    <property type="match status" value="1"/>
</dbReference>
<keyword evidence="10" id="KW-0408">Iron</keyword>
<dbReference type="InterPro" id="IPR006674">
    <property type="entry name" value="HD_domain"/>
</dbReference>
<dbReference type="PANTHER" id="PTHR39321">
    <property type="entry name" value="NICOTINATE-NUCLEOTIDE ADENYLYLTRANSFERASE-RELATED"/>
    <property type="match status" value="1"/>
</dbReference>
<evidence type="ECO:0000256" key="8">
    <source>
        <dbReference type="ARBA" id="ARBA00022801"/>
    </source>
</evidence>
<dbReference type="SMART" id="SM00471">
    <property type="entry name" value="HDc"/>
    <property type="match status" value="1"/>
</dbReference>
<evidence type="ECO:0000256" key="11">
    <source>
        <dbReference type="ARBA" id="ARBA00023027"/>
    </source>
</evidence>
<comment type="caution">
    <text evidence="16">The sequence shown here is derived from an EMBL/GenBank/DDBJ whole genome shotgun (WGS) entry which is preliminary data.</text>
</comment>
<sequence length="405" mass="44834">MGRVAIYGGTFDPPHRGHVAVVRELSSRDDIDKILVLPTWKSPLKEMPQANIHHRLVMAGLALDGIPGVEVNDHEAYPCLDTANFSVYTADTLKHLSMIYRNLVLVLGSDIQKSFLNWKNVEQILKLADIMIIRRPGEKTCSLAFDFESMEIEGVQISSGEIRGNLISSAEMKSVVPPNVLEYIKVNGLYFSMNDNAAAQLEKSLEFVRNRLKGHRLNHSLAVAVEAERIAIVYGLNPFQARLGGLLHDSARDMESIELDAILREPHGQIASASFSGEVRAVLHGPCAAVLVRRELEIEDSQILEAITYHATGCPGMSPVAAAVYLADFAEPSRKFPQARQILEELRSGSQSLGALLLKTARFKAAFLARSSESSEQLGAAFLDHLEMGGWREYDMMPSCLWRKQ</sequence>
<comment type="similarity">
    <text evidence="14">Belongs to the NadD family.</text>
</comment>
<dbReference type="PANTHER" id="PTHR39321:SF3">
    <property type="entry name" value="PHOSPHOPANTETHEINE ADENYLYLTRANSFERASE"/>
    <property type="match status" value="1"/>
</dbReference>
<dbReference type="UniPathway" id="UPA00253">
    <property type="reaction ID" value="UER00332"/>
</dbReference>
<comment type="pathway">
    <text evidence="2 14">Cofactor biosynthesis; NAD(+) biosynthesis; deamido-NAD(+) from nicotinate D-ribonucleotide: step 1/1.</text>
</comment>
<dbReference type="CDD" id="cd02165">
    <property type="entry name" value="NMNAT"/>
    <property type="match status" value="1"/>
</dbReference>
<evidence type="ECO:0000256" key="7">
    <source>
        <dbReference type="ARBA" id="ARBA00022741"/>
    </source>
</evidence>
<evidence type="ECO:0000256" key="9">
    <source>
        <dbReference type="ARBA" id="ARBA00022840"/>
    </source>
</evidence>
<dbReference type="InterPro" id="IPR004821">
    <property type="entry name" value="Cyt_trans-like"/>
</dbReference>
<dbReference type="NCBIfam" id="TIGR00488">
    <property type="entry name" value="bis(5'-nucleosyl)-tetraphosphatase (symmetrical) YqeK"/>
    <property type="match status" value="1"/>
</dbReference>
<evidence type="ECO:0000256" key="13">
    <source>
        <dbReference type="ARBA" id="ARBA00049417"/>
    </source>
</evidence>
<feature type="domain" description="HD/PDEase" evidence="15">
    <location>
        <begin position="212"/>
        <end position="342"/>
    </location>
</feature>
<dbReference type="GO" id="GO:0008803">
    <property type="term" value="F:bis(5'-nucleosyl)-tetraphosphatase (symmetrical) activity"/>
    <property type="evidence" value="ECO:0007669"/>
    <property type="project" value="UniProtKB-EC"/>
</dbReference>
<evidence type="ECO:0000256" key="5">
    <source>
        <dbReference type="ARBA" id="ARBA00022695"/>
    </source>
</evidence>
<evidence type="ECO:0000256" key="12">
    <source>
        <dbReference type="ARBA" id="ARBA00048721"/>
    </source>
</evidence>
<dbReference type="HAMAP" id="MF_00244">
    <property type="entry name" value="NaMN_adenylyltr"/>
    <property type="match status" value="1"/>
</dbReference>
<evidence type="ECO:0000313" key="16">
    <source>
        <dbReference type="EMBL" id="PKK91769.1"/>
    </source>
</evidence>
<dbReference type="NCBIfam" id="TIGR00482">
    <property type="entry name" value="nicotinate (nicotinamide) nucleotide adenylyltransferase"/>
    <property type="match status" value="1"/>
</dbReference>
<dbReference type="AlphaFoldDB" id="A0A2N1PTU7"/>
<dbReference type="InterPro" id="IPR003607">
    <property type="entry name" value="HD/PDEase_dom"/>
</dbReference>
<protein>
    <recommendedName>
        <fullName evidence="14">Probable nicotinate-nucleotide adenylyltransferase</fullName>
        <ecNumber evidence="14">2.7.7.18</ecNumber>
    </recommendedName>
    <alternativeName>
        <fullName evidence="14">Deamido-NAD(+) diphosphorylase</fullName>
    </alternativeName>
    <alternativeName>
        <fullName evidence="14">Deamido-NAD(+) pyrophosphorylase</fullName>
    </alternativeName>
    <alternativeName>
        <fullName evidence="14">Nicotinate mononucleotide adenylyltransferase</fullName>
        <shortName evidence="14">NaMN adenylyltransferase</shortName>
    </alternativeName>
</protein>
<dbReference type="Proteomes" id="UP000233256">
    <property type="component" value="Unassembled WGS sequence"/>
</dbReference>
<dbReference type="EMBL" id="PGXC01000002">
    <property type="protein sequence ID" value="PKK91769.1"/>
    <property type="molecule type" value="Genomic_DNA"/>
</dbReference>
<dbReference type="InterPro" id="IPR005248">
    <property type="entry name" value="NadD/NMNAT"/>
</dbReference>
<dbReference type="EC" id="2.7.7.18" evidence="14"/>
<keyword evidence="6" id="KW-0479">Metal-binding</keyword>
<evidence type="ECO:0000256" key="1">
    <source>
        <dbReference type="ARBA" id="ARBA00002324"/>
    </source>
</evidence>
<dbReference type="SUPFAM" id="SSF109604">
    <property type="entry name" value="HD-domain/PDEase-like"/>
    <property type="match status" value="1"/>
</dbReference>
<comment type="catalytic activity">
    <reaction evidence="12 14">
        <text>nicotinate beta-D-ribonucleotide + ATP + H(+) = deamido-NAD(+) + diphosphate</text>
        <dbReference type="Rhea" id="RHEA:22860"/>
        <dbReference type="ChEBI" id="CHEBI:15378"/>
        <dbReference type="ChEBI" id="CHEBI:30616"/>
        <dbReference type="ChEBI" id="CHEBI:33019"/>
        <dbReference type="ChEBI" id="CHEBI:57502"/>
        <dbReference type="ChEBI" id="CHEBI:58437"/>
        <dbReference type="EC" id="2.7.7.18"/>
    </reaction>
</comment>
<keyword evidence="8" id="KW-0378">Hydrolase</keyword>
<dbReference type="Gene3D" id="1.10.3210.10">
    <property type="entry name" value="Hypothetical protein af1432"/>
    <property type="match status" value="1"/>
</dbReference>
<dbReference type="SUPFAM" id="SSF52374">
    <property type="entry name" value="Nucleotidylyl transferase"/>
    <property type="match status" value="1"/>
</dbReference>
<evidence type="ECO:0000259" key="15">
    <source>
        <dbReference type="SMART" id="SM00471"/>
    </source>
</evidence>
<proteinExistence type="inferred from homology"/>
<dbReference type="Pfam" id="PF01467">
    <property type="entry name" value="CTP_transf_like"/>
    <property type="match status" value="1"/>
</dbReference>
<keyword evidence="4 14" id="KW-0808">Transferase</keyword>
<evidence type="ECO:0000256" key="4">
    <source>
        <dbReference type="ARBA" id="ARBA00022679"/>
    </source>
</evidence>
<accession>A0A2N1PTU7</accession>
<comment type="catalytic activity">
    <reaction evidence="13">
        <text>P(1),P(4)-bis(5'-adenosyl) tetraphosphate + H2O = 2 ADP + 2 H(+)</text>
        <dbReference type="Rhea" id="RHEA:24252"/>
        <dbReference type="ChEBI" id="CHEBI:15377"/>
        <dbReference type="ChEBI" id="CHEBI:15378"/>
        <dbReference type="ChEBI" id="CHEBI:58141"/>
        <dbReference type="ChEBI" id="CHEBI:456216"/>
        <dbReference type="EC" id="3.6.1.41"/>
    </reaction>
</comment>
<keyword evidence="7 14" id="KW-0547">Nucleotide-binding</keyword>
<gene>
    <name evidence="14 16" type="primary">nadD</name>
    <name evidence="16" type="ORF">CVV64_03650</name>
</gene>
<dbReference type="GO" id="GO:0046872">
    <property type="term" value="F:metal ion binding"/>
    <property type="evidence" value="ECO:0007669"/>
    <property type="project" value="UniProtKB-KW"/>
</dbReference>
<dbReference type="InterPro" id="IPR014729">
    <property type="entry name" value="Rossmann-like_a/b/a_fold"/>
</dbReference>
<keyword evidence="3 14" id="KW-0662">Pyridine nucleotide biosynthesis</keyword>
<comment type="function">
    <text evidence="1 14">Catalyzes the reversible adenylation of nicotinate mononucleotide (NaMN) to nicotinic acid adenine dinucleotide (NaAD).</text>
</comment>
<keyword evidence="11 14" id="KW-0520">NAD</keyword>
<evidence type="ECO:0000256" key="6">
    <source>
        <dbReference type="ARBA" id="ARBA00022723"/>
    </source>
</evidence>
<reference evidence="16 17" key="1">
    <citation type="journal article" date="2017" name="ISME J.">
        <title>Potential for microbial H2 and metal transformations associated with novel bacteria and archaea in deep terrestrial subsurface sediments.</title>
        <authorList>
            <person name="Hernsdorf A.W."/>
            <person name="Amano Y."/>
            <person name="Miyakawa K."/>
            <person name="Ise K."/>
            <person name="Suzuki Y."/>
            <person name="Anantharaman K."/>
            <person name="Probst A."/>
            <person name="Burstein D."/>
            <person name="Thomas B.C."/>
            <person name="Banfield J.F."/>
        </authorList>
    </citation>
    <scope>NUCLEOTIDE SEQUENCE [LARGE SCALE GENOMIC DNA]</scope>
    <source>
        <strain evidence="16">HGW-Wallbacteria-1</strain>
    </source>
</reference>
<evidence type="ECO:0000256" key="10">
    <source>
        <dbReference type="ARBA" id="ARBA00023004"/>
    </source>
</evidence>
<dbReference type="GO" id="GO:0005524">
    <property type="term" value="F:ATP binding"/>
    <property type="evidence" value="ECO:0007669"/>
    <property type="project" value="UniProtKB-KW"/>
</dbReference>
<name>A0A2N1PTU7_9BACT</name>
<evidence type="ECO:0000313" key="17">
    <source>
        <dbReference type="Proteomes" id="UP000233256"/>
    </source>
</evidence>
<organism evidence="16 17">
    <name type="scientific">Candidatus Wallbacteria bacterium HGW-Wallbacteria-1</name>
    <dbReference type="NCBI Taxonomy" id="2013854"/>
    <lineage>
        <taxon>Bacteria</taxon>
        <taxon>Candidatus Walliibacteriota</taxon>
    </lineage>
</organism>
<keyword evidence="9 14" id="KW-0067">ATP-binding</keyword>
<evidence type="ECO:0000256" key="3">
    <source>
        <dbReference type="ARBA" id="ARBA00022642"/>
    </source>
</evidence>
<evidence type="ECO:0000256" key="2">
    <source>
        <dbReference type="ARBA" id="ARBA00005019"/>
    </source>
</evidence>
<keyword evidence="5 14" id="KW-0548">Nucleotidyltransferase</keyword>